<evidence type="ECO:0000259" key="1">
    <source>
        <dbReference type="Pfam" id="PF05123"/>
    </source>
</evidence>
<dbReference type="InterPro" id="IPR022650">
    <property type="entry name" value="S_layer_central"/>
</dbReference>
<comment type="caution">
    <text evidence="3">The sequence shown here is derived from an EMBL/GenBank/DDBJ whole genome shotgun (WGS) entry which is preliminary data.</text>
</comment>
<proteinExistence type="predicted"/>
<dbReference type="Pfam" id="PF05123">
    <property type="entry name" value="S_layer_N"/>
    <property type="match status" value="1"/>
</dbReference>
<sequence length="522" mass="55216">MAMSLKKIGAIAVGGAMVASALASGVMAVEVSGDVKSFKFVEDGKPAVDIVVGSNAAAMDVVSAADIAAKIGSMCYKEGTVKDGSAVINAEVSQETETYSGLGNGDNYILATPDKDNALGSVEGNKINISKELSVLEKIKDAMPEDYYGYGDYDAVEMIYADVYANLTTNTTEIKKGDLAYLSVLTGDNGNALKVLKPGVRIPFLGKEKVYVKSDDDKIVLGDLAYSGIISEGGSVDIGDGYEVKVVAMYDGTPLEATIQILKDGKVVKEKRIDLNESDPGEIITDDNKVAVLGFKGLKNIGQTKGYAEVIVVKDLKALQAGEEYTNDWEIRWVKNDSTFQTGDVDTSTVAGIALVYVNDDGITKDDLENKDDKASIGVYSGLYIKRTSEKNEAPELRIGAELSKEETLNVGQSVSIFNADIKLKEINGTAQQVVPITAPIAKLDTEVSLDTADKNLILVGGPVVNKLTKALVDEGKVSIDNTSPATIAVVEGAAGGHDVLVVAGGDRDKTREAAEELIKMI</sequence>
<dbReference type="EMBL" id="AGJL01000095">
    <property type="protein sequence ID" value="EHP83397.1"/>
    <property type="molecule type" value="Genomic_DNA"/>
</dbReference>
<evidence type="ECO:0000259" key="2">
    <source>
        <dbReference type="Pfam" id="PF05124"/>
    </source>
</evidence>
<dbReference type="InterPro" id="IPR006454">
    <property type="entry name" value="S_layer_MJ"/>
</dbReference>
<dbReference type="RefSeq" id="WP_007045397.1">
    <property type="nucleotide sequence ID" value="NZ_AGJL01000095.1"/>
</dbReference>
<accession>H1L1Q5</accession>
<evidence type="ECO:0000313" key="3">
    <source>
        <dbReference type="EMBL" id="EHP83397.1"/>
    </source>
</evidence>
<dbReference type="OrthoDB" id="92388at2157"/>
<dbReference type="STRING" id="647171.MetfoDRAFT_1979"/>
<evidence type="ECO:0000313" key="4">
    <source>
        <dbReference type="Proteomes" id="UP000003706"/>
    </source>
</evidence>
<feature type="domain" description="S-layer protein central" evidence="1">
    <location>
        <begin position="127"/>
        <end position="431"/>
    </location>
</feature>
<dbReference type="AlphaFoldDB" id="H1L1Q5"/>
<reference evidence="3 4" key="1">
    <citation type="submission" date="2011-09" db="EMBL/GenBank/DDBJ databases">
        <title>The draft genome of Methanotorris formicicus Mc-S-70.</title>
        <authorList>
            <consortium name="US DOE Joint Genome Institute (JGI-PGF)"/>
            <person name="Lucas S."/>
            <person name="Han J."/>
            <person name="Lapidus A."/>
            <person name="Cheng J.-F."/>
            <person name="Goodwin L."/>
            <person name="Pitluck S."/>
            <person name="Peters L."/>
            <person name="Land M.L."/>
            <person name="Hauser L."/>
            <person name="Sieprawska-Lupa M."/>
            <person name="Takai K."/>
            <person name="Miyazaki J."/>
            <person name="Whitman W."/>
            <person name="Woyke T.J."/>
        </authorList>
    </citation>
    <scope>NUCLEOTIDE SEQUENCE [LARGE SCALE GENOMIC DNA]</scope>
    <source>
        <strain evidence="3 4">Mc-S-70</strain>
    </source>
</reference>
<dbReference type="Proteomes" id="UP000003706">
    <property type="component" value="Unassembled WGS sequence"/>
</dbReference>
<keyword evidence="4" id="KW-1185">Reference proteome</keyword>
<organism evidence="3 4">
    <name type="scientific">Methanotorris formicicus Mc-S-70</name>
    <dbReference type="NCBI Taxonomy" id="647171"/>
    <lineage>
        <taxon>Archaea</taxon>
        <taxon>Methanobacteriati</taxon>
        <taxon>Methanobacteriota</taxon>
        <taxon>Methanomada group</taxon>
        <taxon>Methanococci</taxon>
        <taxon>Methanococcales</taxon>
        <taxon>Methanocaldococcaceae</taxon>
        <taxon>Methanotorris</taxon>
    </lineage>
</organism>
<name>H1L1Q5_9EURY</name>
<dbReference type="PATRIC" id="fig|647171.4.peg.1899"/>
<dbReference type="Pfam" id="PF05124">
    <property type="entry name" value="S_layer_C"/>
    <property type="match status" value="1"/>
</dbReference>
<dbReference type="NCBIfam" id="TIGR01564">
    <property type="entry name" value="S_layer_MJ"/>
    <property type="match status" value="2"/>
</dbReference>
<dbReference type="InterPro" id="IPR022651">
    <property type="entry name" value="S_layer_C"/>
</dbReference>
<feature type="domain" description="S-layer protein outer" evidence="2">
    <location>
        <begin position="35"/>
        <end position="522"/>
    </location>
</feature>
<protein>
    <submittedName>
        <fullName evidence="3">S-layer protein</fullName>
    </submittedName>
</protein>
<gene>
    <name evidence="3" type="ORF">MetfoDRAFT_1979</name>
</gene>